<protein>
    <recommendedName>
        <fullName evidence="5">Urease accessory protein</fullName>
    </recommendedName>
</protein>
<keyword evidence="2" id="KW-0143">Chaperone</keyword>
<comment type="caution">
    <text evidence="3">The sequence shown here is derived from an EMBL/GenBank/DDBJ whole genome shotgun (WGS) entry which is preliminary data.</text>
</comment>
<sequence length="407" mass="45772">MFNPSLSSSTLPAGHGAVMMTSVGSPSTRADEDGGPVGQQISFPVLRFSYPLKLIVSRTFRNELYNLQVGLVYLLNYGGGLVSGDKLSLDIELQEGCQLLCLSQGSTKGKYAKPPSVICFFLALELITVHWTVFKEKPPPTDRTSCLLNRDSLYPGSPPATITSAGGKSTEDSRQNITAKIGPHATLLMLPSHVTCFRDSSFIQKQIYHLEDHTSSLICLDWFTSGRSLSTRLQNECSEQESWTFKKFQSFLEIYVSSHRLVRENLLLQRDHLIQRGFTLYANLYLVCSSDNRKLGKTLDRLKELDQTTNKTRRQHLRKLADDQQPDQSQLLWCFSELSYLPDFDTSNPPTGFPPPSDPHLTSPRQSVRFAVVRIGSLSSILVRDWLETHLADLQELIGPEFYKNCF</sequence>
<organism evidence="3 4">
    <name type="scientific">Puccinia sorghi</name>
    <dbReference type="NCBI Taxonomy" id="27349"/>
    <lineage>
        <taxon>Eukaryota</taxon>
        <taxon>Fungi</taxon>
        <taxon>Dikarya</taxon>
        <taxon>Basidiomycota</taxon>
        <taxon>Pucciniomycotina</taxon>
        <taxon>Pucciniomycetes</taxon>
        <taxon>Pucciniales</taxon>
        <taxon>Pucciniaceae</taxon>
        <taxon>Puccinia</taxon>
    </lineage>
</organism>
<proteinExistence type="inferred from homology"/>
<evidence type="ECO:0000256" key="2">
    <source>
        <dbReference type="ARBA" id="ARBA00023186"/>
    </source>
</evidence>
<evidence type="ECO:0008006" key="5">
    <source>
        <dbReference type="Google" id="ProtNLM"/>
    </source>
</evidence>
<dbReference type="Pfam" id="PF01774">
    <property type="entry name" value="UreD"/>
    <property type="match status" value="2"/>
</dbReference>
<name>A0A0L6UCI0_9BASI</name>
<keyword evidence="4" id="KW-1185">Reference proteome</keyword>
<dbReference type="PANTHER" id="PTHR33643">
    <property type="entry name" value="UREASE ACCESSORY PROTEIN D"/>
    <property type="match status" value="1"/>
</dbReference>
<dbReference type="GO" id="GO:0016151">
    <property type="term" value="F:nickel cation binding"/>
    <property type="evidence" value="ECO:0007669"/>
    <property type="project" value="InterPro"/>
</dbReference>
<accession>A0A0L6UCI0</accession>
<reference evidence="3 4" key="1">
    <citation type="submission" date="2015-08" db="EMBL/GenBank/DDBJ databases">
        <title>Next Generation Sequencing and Analysis of the Genome of Puccinia sorghi L Schw, the Causal Agent of Maize Common Rust.</title>
        <authorList>
            <person name="Rochi L."/>
            <person name="Burguener G."/>
            <person name="Darino M."/>
            <person name="Turjanski A."/>
            <person name="Kreff E."/>
            <person name="Dieguez M.J."/>
            <person name="Sacco F."/>
        </authorList>
    </citation>
    <scope>NUCLEOTIDE SEQUENCE [LARGE SCALE GENOMIC DNA]</scope>
    <source>
        <strain evidence="3 4">RO10H11247</strain>
    </source>
</reference>
<dbReference type="InterPro" id="IPR002669">
    <property type="entry name" value="UreD"/>
</dbReference>
<evidence type="ECO:0000256" key="1">
    <source>
        <dbReference type="ARBA" id="ARBA00007177"/>
    </source>
</evidence>
<dbReference type="PANTHER" id="PTHR33643:SF1">
    <property type="entry name" value="UREASE ACCESSORY PROTEIN D"/>
    <property type="match status" value="1"/>
</dbReference>
<gene>
    <name evidence="3" type="ORF">VP01_804g3</name>
</gene>
<dbReference type="EMBL" id="LAVV01013550">
    <property type="protein sequence ID" value="KNZ45505.1"/>
    <property type="molecule type" value="Genomic_DNA"/>
</dbReference>
<comment type="similarity">
    <text evidence="1">Belongs to the UreD family.</text>
</comment>
<dbReference type="OrthoDB" id="5550464at2759"/>
<dbReference type="Proteomes" id="UP000037035">
    <property type="component" value="Unassembled WGS sequence"/>
</dbReference>
<evidence type="ECO:0000313" key="3">
    <source>
        <dbReference type="EMBL" id="KNZ45505.1"/>
    </source>
</evidence>
<dbReference type="STRING" id="27349.A0A0L6UCI0"/>
<dbReference type="VEuPathDB" id="FungiDB:VP01_804g3"/>
<dbReference type="AlphaFoldDB" id="A0A0L6UCI0"/>
<evidence type="ECO:0000313" key="4">
    <source>
        <dbReference type="Proteomes" id="UP000037035"/>
    </source>
</evidence>